<dbReference type="PANTHER" id="PTHR48111">
    <property type="entry name" value="REGULATOR OF RPOS"/>
    <property type="match status" value="1"/>
</dbReference>
<keyword evidence="6" id="KW-1185">Reference proteome</keyword>
<accession>A0ABP7QYD8</accession>
<dbReference type="Pfam" id="PF00072">
    <property type="entry name" value="Response_reg"/>
    <property type="match status" value="1"/>
</dbReference>
<sequence>MHILIVDDEDLARRRLRTLLAECDGAFQVHEAAHADAAMQRLTAAHEPAIDLVLLDIQMPGRDGLALAQHMGQLAHPPAIVFVTAHAEHALSAFELDALDYLTKPVRRQRLQQALAKVQRLLQAQATGAPAATALEPAPEQAAVVASTQGRVERIPLAEVLYLRAEQKYLTLRTAARSHVIDGALADFEARFPAHFVRIHRSTLAARHAVRALLRTPGGAEGETWCVRLQGIAEPLPVSRRQLAAVREVLEGS</sequence>
<proteinExistence type="predicted"/>
<dbReference type="Gene3D" id="3.40.50.2300">
    <property type="match status" value="1"/>
</dbReference>
<dbReference type="InterPro" id="IPR011006">
    <property type="entry name" value="CheY-like_superfamily"/>
</dbReference>
<keyword evidence="2" id="KW-0597">Phosphoprotein</keyword>
<keyword evidence="1 5" id="KW-0238">DNA-binding</keyword>
<dbReference type="SUPFAM" id="SSF52172">
    <property type="entry name" value="CheY-like"/>
    <property type="match status" value="1"/>
</dbReference>
<gene>
    <name evidence="5" type="ORF">GCM10022279_11280</name>
</gene>
<dbReference type="SMART" id="SM00850">
    <property type="entry name" value="LytTR"/>
    <property type="match status" value="1"/>
</dbReference>
<evidence type="ECO:0000259" key="3">
    <source>
        <dbReference type="PROSITE" id="PS50110"/>
    </source>
</evidence>
<dbReference type="GO" id="GO:0003677">
    <property type="term" value="F:DNA binding"/>
    <property type="evidence" value="ECO:0007669"/>
    <property type="project" value="UniProtKB-KW"/>
</dbReference>
<dbReference type="SMART" id="SM00448">
    <property type="entry name" value="REC"/>
    <property type="match status" value="1"/>
</dbReference>
<dbReference type="EMBL" id="BAABBP010000007">
    <property type="protein sequence ID" value="GAA3989908.1"/>
    <property type="molecule type" value="Genomic_DNA"/>
</dbReference>
<organism evidence="5 6">
    <name type="scientific">Comamonas faecalis</name>
    <dbReference type="NCBI Taxonomy" id="1387849"/>
    <lineage>
        <taxon>Bacteria</taxon>
        <taxon>Pseudomonadati</taxon>
        <taxon>Pseudomonadota</taxon>
        <taxon>Betaproteobacteria</taxon>
        <taxon>Burkholderiales</taxon>
        <taxon>Comamonadaceae</taxon>
        <taxon>Comamonas</taxon>
    </lineage>
</organism>
<evidence type="ECO:0000256" key="1">
    <source>
        <dbReference type="ARBA" id="ARBA00023125"/>
    </source>
</evidence>
<protein>
    <submittedName>
        <fullName evidence="5">LytTR family DNA-binding domain-containing protein</fullName>
    </submittedName>
</protein>
<comment type="caution">
    <text evidence="5">The sequence shown here is derived from an EMBL/GenBank/DDBJ whole genome shotgun (WGS) entry which is preliminary data.</text>
</comment>
<dbReference type="Pfam" id="PF04397">
    <property type="entry name" value="LytTR"/>
    <property type="match status" value="1"/>
</dbReference>
<feature type="modified residue" description="4-aspartylphosphate" evidence="2">
    <location>
        <position position="56"/>
    </location>
</feature>
<evidence type="ECO:0000259" key="4">
    <source>
        <dbReference type="PROSITE" id="PS50930"/>
    </source>
</evidence>
<dbReference type="PANTHER" id="PTHR48111:SF69">
    <property type="entry name" value="RESPONSE REGULATOR RECEIVER"/>
    <property type="match status" value="1"/>
</dbReference>
<dbReference type="PROSITE" id="PS50930">
    <property type="entry name" value="HTH_LYTTR"/>
    <property type="match status" value="1"/>
</dbReference>
<dbReference type="InterPro" id="IPR007492">
    <property type="entry name" value="LytTR_DNA-bd_dom"/>
</dbReference>
<dbReference type="RefSeq" id="WP_103045447.1">
    <property type="nucleotide sequence ID" value="NZ_BAABBP010000007.1"/>
</dbReference>
<dbReference type="InterPro" id="IPR039420">
    <property type="entry name" value="WalR-like"/>
</dbReference>
<feature type="domain" description="Response regulatory" evidence="3">
    <location>
        <begin position="2"/>
        <end position="119"/>
    </location>
</feature>
<dbReference type="Proteomes" id="UP001501627">
    <property type="component" value="Unassembled WGS sequence"/>
</dbReference>
<name>A0ABP7QYD8_9BURK</name>
<feature type="domain" description="HTH LytTR-type" evidence="4">
    <location>
        <begin position="144"/>
        <end position="252"/>
    </location>
</feature>
<evidence type="ECO:0000256" key="2">
    <source>
        <dbReference type="PROSITE-ProRule" id="PRU00169"/>
    </source>
</evidence>
<dbReference type="InterPro" id="IPR001789">
    <property type="entry name" value="Sig_transdc_resp-reg_receiver"/>
</dbReference>
<evidence type="ECO:0000313" key="5">
    <source>
        <dbReference type="EMBL" id="GAA3989908.1"/>
    </source>
</evidence>
<reference evidence="6" key="1">
    <citation type="journal article" date="2019" name="Int. J. Syst. Evol. Microbiol.">
        <title>The Global Catalogue of Microorganisms (GCM) 10K type strain sequencing project: providing services to taxonomists for standard genome sequencing and annotation.</title>
        <authorList>
            <consortium name="The Broad Institute Genomics Platform"/>
            <consortium name="The Broad Institute Genome Sequencing Center for Infectious Disease"/>
            <person name="Wu L."/>
            <person name="Ma J."/>
        </authorList>
    </citation>
    <scope>NUCLEOTIDE SEQUENCE [LARGE SCALE GENOMIC DNA]</scope>
    <source>
        <strain evidence="6">JCM 17561</strain>
    </source>
</reference>
<evidence type="ECO:0000313" key="6">
    <source>
        <dbReference type="Proteomes" id="UP001501627"/>
    </source>
</evidence>
<dbReference type="Gene3D" id="2.40.50.1020">
    <property type="entry name" value="LytTr DNA-binding domain"/>
    <property type="match status" value="1"/>
</dbReference>
<dbReference type="PROSITE" id="PS50110">
    <property type="entry name" value="RESPONSE_REGULATORY"/>
    <property type="match status" value="1"/>
</dbReference>